<gene>
    <name evidence="3" type="ORF">SPIL2461_LOCUS14256</name>
</gene>
<dbReference type="EMBL" id="CAJNIZ010032624">
    <property type="protein sequence ID" value="CAE7538734.1"/>
    <property type="molecule type" value="Genomic_DNA"/>
</dbReference>
<name>A0A812TRP9_SYMPI</name>
<organism evidence="3 4">
    <name type="scientific">Symbiodinium pilosum</name>
    <name type="common">Dinoflagellate</name>
    <dbReference type="NCBI Taxonomy" id="2952"/>
    <lineage>
        <taxon>Eukaryota</taxon>
        <taxon>Sar</taxon>
        <taxon>Alveolata</taxon>
        <taxon>Dinophyceae</taxon>
        <taxon>Suessiales</taxon>
        <taxon>Symbiodiniaceae</taxon>
        <taxon>Symbiodinium</taxon>
    </lineage>
</organism>
<evidence type="ECO:0000313" key="3">
    <source>
        <dbReference type="EMBL" id="CAE7538734.1"/>
    </source>
</evidence>
<feature type="region of interest" description="Disordered" evidence="2">
    <location>
        <begin position="310"/>
        <end position="357"/>
    </location>
</feature>
<feature type="region of interest" description="Disordered" evidence="2">
    <location>
        <begin position="179"/>
        <end position="202"/>
    </location>
</feature>
<comment type="caution">
    <text evidence="3">The sequence shown here is derived from an EMBL/GenBank/DDBJ whole genome shotgun (WGS) entry which is preliminary data.</text>
</comment>
<feature type="coiled-coil region" evidence="1">
    <location>
        <begin position="218"/>
        <end position="245"/>
    </location>
</feature>
<sequence length="498" mass="53404">MAPAALVGAATTSSIQRRVQTAQLGTPAEVPTSKRVAGGVARPRLVTSTKAAAVKPAPKSAQRVRAVPLSDSSATMFMSKPVSTTSGRNGVGSIGKAAMPTFEIQRVKEIARRSEGTIPALHATAASPRHSGVSVEGRTVASVKEKQMAELRAQVKRCGLPVSKGPAAMRAPVMGRFGHQAEEECSRSPSQAPASPWPASPRQAPALEEELAWAVEQMEMHRRQIEAHQRQLSILERRHAELVTALREPSSRGTGVGKLFSREESLTGPSGSGLSGLSGLSFSEVASTTSSTSLGFACAVAAAEARLGRHGEAQEAQRQARLLREAESQTSETPGADDVPRHQPTPGQSGPEVDRPAKLTASEPSLHQSVSVPELLRELQDNRPMLANFVPCNVSDDSPGLQYLYGSLEVRLFSENGRLLVRVAPNGRTLEVNDFLARVEVIEAKRRWAWTIAEETEAINETPKSQAGALPLEAEAKEACDSHQPKNSWKHFFKAHWP</sequence>
<dbReference type="OrthoDB" id="491561at2759"/>
<evidence type="ECO:0000313" key="4">
    <source>
        <dbReference type="Proteomes" id="UP000649617"/>
    </source>
</evidence>
<dbReference type="AlphaFoldDB" id="A0A812TRP9"/>
<evidence type="ECO:0000256" key="2">
    <source>
        <dbReference type="SAM" id="MobiDB-lite"/>
    </source>
</evidence>
<evidence type="ECO:0000256" key="1">
    <source>
        <dbReference type="SAM" id="Coils"/>
    </source>
</evidence>
<keyword evidence="4" id="KW-1185">Reference proteome</keyword>
<keyword evidence="1" id="KW-0175">Coiled coil</keyword>
<dbReference type="Proteomes" id="UP000649617">
    <property type="component" value="Unassembled WGS sequence"/>
</dbReference>
<proteinExistence type="predicted"/>
<accession>A0A812TRP9</accession>
<reference evidence="3" key="1">
    <citation type="submission" date="2021-02" db="EMBL/GenBank/DDBJ databases">
        <authorList>
            <person name="Dougan E. K."/>
            <person name="Rhodes N."/>
            <person name="Thang M."/>
            <person name="Chan C."/>
        </authorList>
    </citation>
    <scope>NUCLEOTIDE SEQUENCE</scope>
</reference>
<feature type="region of interest" description="Disordered" evidence="2">
    <location>
        <begin position="245"/>
        <end position="276"/>
    </location>
</feature>
<protein>
    <submittedName>
        <fullName evidence="3">Uncharacterized protein</fullName>
    </submittedName>
</protein>